<evidence type="ECO:0000256" key="6">
    <source>
        <dbReference type="SAM" id="MobiDB-lite"/>
    </source>
</evidence>
<keyword evidence="9" id="KW-1185">Reference proteome</keyword>
<name>A0AAD7XLV7_9STRA</name>
<dbReference type="PANTHER" id="PTHR23291:SF50">
    <property type="entry name" value="PROTEIN LIFEGUARD 4"/>
    <property type="match status" value="1"/>
</dbReference>
<sequence>MLLLLAFAQALPPLRSADTPHIMKRTGPPRRVVSPPPSRTTMTEEEEEEDQIFPLDELLDRSSRVTFIRRVYGLLSTSLGLTAIACIACAANPRAISSLLLDPLGQIFLGVCAAVGVAAPLALLAPSLRHDPAISIPIFAAFSFAEAAVLGVACTAFKLQTIVRALAQTAAATLGLTVYAYQPNPNLDLTPFGSVLFASLLVLTVAGILGAVLRIPWMATAYSAFGAVLFSLFIVHDTEKIVGGTHRRHTHLDTRDYVLGAITLYLDIANLFLFLLRLSAAASGAGGGDDDNHHHHF</sequence>
<keyword evidence="7" id="KW-0732">Signal</keyword>
<evidence type="ECO:0000256" key="3">
    <source>
        <dbReference type="ARBA" id="ARBA00022989"/>
    </source>
</evidence>
<organism evidence="8 9">
    <name type="scientific">Chrysophaeum taylorii</name>
    <dbReference type="NCBI Taxonomy" id="2483200"/>
    <lineage>
        <taxon>Eukaryota</taxon>
        <taxon>Sar</taxon>
        <taxon>Stramenopiles</taxon>
        <taxon>Ochrophyta</taxon>
        <taxon>Pelagophyceae</taxon>
        <taxon>Pelagomonadales</taxon>
        <taxon>Pelagomonadaceae</taxon>
        <taxon>Chrysophaeum</taxon>
    </lineage>
</organism>
<dbReference type="AlphaFoldDB" id="A0AAD7XLV7"/>
<dbReference type="Proteomes" id="UP001230188">
    <property type="component" value="Unassembled WGS sequence"/>
</dbReference>
<evidence type="ECO:0000256" key="4">
    <source>
        <dbReference type="ARBA" id="ARBA00023136"/>
    </source>
</evidence>
<evidence type="ECO:0000313" key="9">
    <source>
        <dbReference type="Proteomes" id="UP001230188"/>
    </source>
</evidence>
<feature type="transmembrane region" description="Helical" evidence="5">
    <location>
        <begin position="257"/>
        <end position="276"/>
    </location>
</feature>
<evidence type="ECO:0000313" key="8">
    <source>
        <dbReference type="EMBL" id="KAJ8605158.1"/>
    </source>
</evidence>
<protein>
    <submittedName>
        <fullName evidence="8">Uncharacterized protein</fullName>
    </submittedName>
</protein>
<feature type="chain" id="PRO_5042141655" evidence="7">
    <location>
        <begin position="17"/>
        <end position="297"/>
    </location>
</feature>
<feature type="transmembrane region" description="Helical" evidence="5">
    <location>
        <begin position="161"/>
        <end position="181"/>
    </location>
</feature>
<comment type="subcellular location">
    <subcellularLocation>
        <location evidence="1">Membrane</location>
        <topology evidence="1">Multi-pass membrane protein</topology>
    </subcellularLocation>
</comment>
<evidence type="ECO:0000256" key="5">
    <source>
        <dbReference type="RuleBase" id="RU004379"/>
    </source>
</evidence>
<gene>
    <name evidence="8" type="ORF">CTAYLR_000345</name>
</gene>
<evidence type="ECO:0000256" key="2">
    <source>
        <dbReference type="ARBA" id="ARBA00022692"/>
    </source>
</evidence>
<feature type="transmembrane region" description="Helical" evidence="5">
    <location>
        <begin position="104"/>
        <end position="128"/>
    </location>
</feature>
<feature type="transmembrane region" description="Helical" evidence="5">
    <location>
        <begin position="193"/>
        <end position="212"/>
    </location>
</feature>
<dbReference type="InterPro" id="IPR006214">
    <property type="entry name" value="Bax_inhibitor_1-related"/>
</dbReference>
<feature type="transmembrane region" description="Helical" evidence="5">
    <location>
        <begin position="71"/>
        <end position="92"/>
    </location>
</feature>
<dbReference type="GO" id="GO:0016020">
    <property type="term" value="C:membrane"/>
    <property type="evidence" value="ECO:0007669"/>
    <property type="project" value="UniProtKB-SubCell"/>
</dbReference>
<keyword evidence="4 5" id="KW-0472">Membrane</keyword>
<comment type="similarity">
    <text evidence="5">Belongs to the BI1 family.</text>
</comment>
<evidence type="ECO:0000256" key="1">
    <source>
        <dbReference type="ARBA" id="ARBA00004141"/>
    </source>
</evidence>
<reference evidence="8" key="1">
    <citation type="submission" date="2023-01" db="EMBL/GenBank/DDBJ databases">
        <title>Metagenome sequencing of chrysophaentin producing Chrysophaeum taylorii.</title>
        <authorList>
            <person name="Davison J."/>
            <person name="Bewley C."/>
        </authorList>
    </citation>
    <scope>NUCLEOTIDE SEQUENCE</scope>
    <source>
        <strain evidence="8">NIES-1699</strain>
    </source>
</reference>
<proteinExistence type="inferred from homology"/>
<feature type="transmembrane region" description="Helical" evidence="5">
    <location>
        <begin position="134"/>
        <end position="154"/>
    </location>
</feature>
<accession>A0AAD7XLV7</accession>
<dbReference type="PANTHER" id="PTHR23291">
    <property type="entry name" value="BAX INHIBITOR-RELATED"/>
    <property type="match status" value="1"/>
</dbReference>
<feature type="region of interest" description="Disordered" evidence="6">
    <location>
        <begin position="18"/>
        <end position="48"/>
    </location>
</feature>
<dbReference type="Pfam" id="PF01027">
    <property type="entry name" value="Bax1-I"/>
    <property type="match status" value="1"/>
</dbReference>
<dbReference type="EMBL" id="JAQMWT010000317">
    <property type="protein sequence ID" value="KAJ8605158.1"/>
    <property type="molecule type" value="Genomic_DNA"/>
</dbReference>
<feature type="transmembrane region" description="Helical" evidence="5">
    <location>
        <begin position="219"/>
        <end position="237"/>
    </location>
</feature>
<keyword evidence="2 5" id="KW-0812">Transmembrane</keyword>
<feature type="signal peptide" evidence="7">
    <location>
        <begin position="1"/>
        <end position="16"/>
    </location>
</feature>
<comment type="caution">
    <text evidence="8">The sequence shown here is derived from an EMBL/GenBank/DDBJ whole genome shotgun (WGS) entry which is preliminary data.</text>
</comment>
<evidence type="ECO:0000256" key="7">
    <source>
        <dbReference type="SAM" id="SignalP"/>
    </source>
</evidence>
<keyword evidence="3 5" id="KW-1133">Transmembrane helix</keyword>